<feature type="transmembrane region" description="Helical" evidence="1">
    <location>
        <begin position="20"/>
        <end position="42"/>
    </location>
</feature>
<organism evidence="2 3">
    <name type="scientific">Rosa chinensis</name>
    <name type="common">China rose</name>
    <dbReference type="NCBI Taxonomy" id="74649"/>
    <lineage>
        <taxon>Eukaryota</taxon>
        <taxon>Viridiplantae</taxon>
        <taxon>Streptophyta</taxon>
        <taxon>Embryophyta</taxon>
        <taxon>Tracheophyta</taxon>
        <taxon>Spermatophyta</taxon>
        <taxon>Magnoliopsida</taxon>
        <taxon>eudicotyledons</taxon>
        <taxon>Gunneridae</taxon>
        <taxon>Pentapetalae</taxon>
        <taxon>rosids</taxon>
        <taxon>fabids</taxon>
        <taxon>Rosales</taxon>
        <taxon>Rosaceae</taxon>
        <taxon>Rosoideae</taxon>
        <taxon>Rosoideae incertae sedis</taxon>
        <taxon>Rosa</taxon>
    </lineage>
</organism>
<evidence type="ECO:0000256" key="1">
    <source>
        <dbReference type="SAM" id="Phobius"/>
    </source>
</evidence>
<dbReference type="AlphaFoldDB" id="A0A2P6R6R2"/>
<accession>A0A2P6R6R2</accession>
<evidence type="ECO:0000313" key="2">
    <source>
        <dbReference type="EMBL" id="PRQ42089.1"/>
    </source>
</evidence>
<protein>
    <submittedName>
        <fullName evidence="2">Uncharacterized protein</fullName>
    </submittedName>
</protein>
<keyword evidence="1" id="KW-1133">Transmembrane helix</keyword>
<name>A0A2P6R6R2_ROSCH</name>
<sequence length="63" mass="6504">MTIPLKVNTDGAARGTSGLAGYGGMGGGFSVAMAPFLLRLWVSVSHPKSVVAKEIISLNPLFN</sequence>
<keyword evidence="1" id="KW-0812">Transmembrane</keyword>
<gene>
    <name evidence="2" type="ORF">RchiOBHm_Chr3g0453831</name>
</gene>
<dbReference type="Proteomes" id="UP000238479">
    <property type="component" value="Chromosome 3"/>
</dbReference>
<reference evidence="2 3" key="1">
    <citation type="journal article" date="2018" name="Nat. Genet.">
        <title>The Rosa genome provides new insights in the design of modern roses.</title>
        <authorList>
            <person name="Bendahmane M."/>
        </authorList>
    </citation>
    <scope>NUCLEOTIDE SEQUENCE [LARGE SCALE GENOMIC DNA]</scope>
    <source>
        <strain evidence="3">cv. Old Blush</strain>
    </source>
</reference>
<keyword evidence="1" id="KW-0472">Membrane</keyword>
<keyword evidence="3" id="KW-1185">Reference proteome</keyword>
<dbReference type="EMBL" id="PDCK01000041">
    <property type="protein sequence ID" value="PRQ42089.1"/>
    <property type="molecule type" value="Genomic_DNA"/>
</dbReference>
<proteinExistence type="predicted"/>
<evidence type="ECO:0000313" key="3">
    <source>
        <dbReference type="Proteomes" id="UP000238479"/>
    </source>
</evidence>
<comment type="caution">
    <text evidence="2">The sequence shown here is derived from an EMBL/GenBank/DDBJ whole genome shotgun (WGS) entry which is preliminary data.</text>
</comment>
<dbReference type="Gramene" id="PRQ42089">
    <property type="protein sequence ID" value="PRQ42089"/>
    <property type="gene ID" value="RchiOBHm_Chr3g0453831"/>
</dbReference>